<sequence>MKIKNFVLATLTLAAACISACVSPAAKQYDAPELGDYFKDTTSAIKTGGVEMVTINTPKGKFRVWTKKFGNSPAMKLMLLNGGPGATHEYFECMESFLPAKGIELVYYDQLGCGNSDNPKDTSMWDLPRYVEEVEQVRQALHLDKDNFYLLGHSWGGILATEYALKYQQHLKGLIISNMMVSCPDYGKYAQEVLAKQFDPKVLARIREIEAKGDFANPEYMELLQPNFYEKHILRLPSAEWPEPVTRSLGKMNQSLYVTMQGPSEFGISGKLANWDRKKEIKGLSVPTLSIGGEYDTMDPKHMQWIATQVQNGSYLYCKNGSHMSLYDDQKTYMRGLTKFILGVNNGEKKVEL</sequence>
<dbReference type="GO" id="GO:0006508">
    <property type="term" value="P:proteolysis"/>
    <property type="evidence" value="ECO:0007669"/>
    <property type="project" value="InterPro"/>
</dbReference>
<keyword evidence="2" id="KW-0378">Hydrolase</keyword>
<dbReference type="PROSITE" id="PS51257">
    <property type="entry name" value="PROKAR_LIPOPROTEIN"/>
    <property type="match status" value="1"/>
</dbReference>
<evidence type="ECO:0000256" key="3">
    <source>
        <dbReference type="SAM" id="SignalP"/>
    </source>
</evidence>
<gene>
    <name evidence="5" type="ORF">BC343_15425</name>
</gene>
<dbReference type="RefSeq" id="WP_078350786.1">
    <property type="nucleotide sequence ID" value="NZ_MBTF01000036.1"/>
</dbReference>
<organism evidence="5 6">
    <name type="scientific">Mucilaginibacter pedocola</name>
    <dbReference type="NCBI Taxonomy" id="1792845"/>
    <lineage>
        <taxon>Bacteria</taxon>
        <taxon>Pseudomonadati</taxon>
        <taxon>Bacteroidota</taxon>
        <taxon>Sphingobacteriia</taxon>
        <taxon>Sphingobacteriales</taxon>
        <taxon>Sphingobacteriaceae</taxon>
        <taxon>Mucilaginibacter</taxon>
    </lineage>
</organism>
<proteinExistence type="inferred from homology"/>
<dbReference type="NCBIfam" id="TIGR01250">
    <property type="entry name" value="pro_imino_pep_2"/>
    <property type="match status" value="1"/>
</dbReference>
<dbReference type="PANTHER" id="PTHR43798:SF31">
    <property type="entry name" value="AB HYDROLASE SUPERFAMILY PROTEIN YCLE"/>
    <property type="match status" value="1"/>
</dbReference>
<feature type="chain" id="PRO_5012797723" evidence="3">
    <location>
        <begin position="21"/>
        <end position="353"/>
    </location>
</feature>
<keyword evidence="3" id="KW-0732">Signal</keyword>
<dbReference type="GO" id="GO:0008233">
    <property type="term" value="F:peptidase activity"/>
    <property type="evidence" value="ECO:0007669"/>
    <property type="project" value="InterPro"/>
</dbReference>
<dbReference type="InterPro" id="IPR029058">
    <property type="entry name" value="AB_hydrolase_fold"/>
</dbReference>
<protein>
    <submittedName>
        <fullName evidence="5">Proline iminopeptidase</fullName>
    </submittedName>
</protein>
<dbReference type="STRING" id="1792845.BC343_15425"/>
<evidence type="ECO:0000256" key="1">
    <source>
        <dbReference type="ARBA" id="ARBA00010088"/>
    </source>
</evidence>
<dbReference type="AlphaFoldDB" id="A0A1S9P950"/>
<dbReference type="InterPro" id="IPR005945">
    <property type="entry name" value="Pro_imino_pep"/>
</dbReference>
<dbReference type="InterPro" id="IPR050266">
    <property type="entry name" value="AB_hydrolase_sf"/>
</dbReference>
<dbReference type="PRINTS" id="PR00793">
    <property type="entry name" value="PROAMNOPTASE"/>
</dbReference>
<keyword evidence="6" id="KW-1185">Reference proteome</keyword>
<dbReference type="Proteomes" id="UP000189739">
    <property type="component" value="Unassembled WGS sequence"/>
</dbReference>
<name>A0A1S9P950_9SPHI</name>
<dbReference type="InterPro" id="IPR002410">
    <property type="entry name" value="Peptidase_S33"/>
</dbReference>
<dbReference type="OrthoDB" id="9796770at2"/>
<accession>A0A1S9P950</accession>
<evidence type="ECO:0000313" key="6">
    <source>
        <dbReference type="Proteomes" id="UP000189739"/>
    </source>
</evidence>
<dbReference type="PANTHER" id="PTHR43798">
    <property type="entry name" value="MONOACYLGLYCEROL LIPASE"/>
    <property type="match status" value="1"/>
</dbReference>
<reference evidence="5 6" key="1">
    <citation type="submission" date="2016-07" db="EMBL/GenBank/DDBJ databases">
        <title>Genomic analysis of zinc-resistant bacterium Mucilaginibacter pedocola TBZ30.</title>
        <authorList>
            <person name="Huang J."/>
            <person name="Tang J."/>
        </authorList>
    </citation>
    <scope>NUCLEOTIDE SEQUENCE [LARGE SCALE GENOMIC DNA]</scope>
    <source>
        <strain evidence="5 6">TBZ30</strain>
    </source>
</reference>
<evidence type="ECO:0000313" key="5">
    <source>
        <dbReference type="EMBL" id="OOQ57481.1"/>
    </source>
</evidence>
<feature type="domain" description="AB hydrolase-1" evidence="4">
    <location>
        <begin position="77"/>
        <end position="328"/>
    </location>
</feature>
<dbReference type="Gene3D" id="3.40.50.1820">
    <property type="entry name" value="alpha/beta hydrolase"/>
    <property type="match status" value="1"/>
</dbReference>
<dbReference type="GO" id="GO:0016020">
    <property type="term" value="C:membrane"/>
    <property type="evidence" value="ECO:0007669"/>
    <property type="project" value="TreeGrafter"/>
</dbReference>
<evidence type="ECO:0000256" key="2">
    <source>
        <dbReference type="ARBA" id="ARBA00022801"/>
    </source>
</evidence>
<dbReference type="Pfam" id="PF00561">
    <property type="entry name" value="Abhydrolase_1"/>
    <property type="match status" value="1"/>
</dbReference>
<comment type="similarity">
    <text evidence="1">Belongs to the peptidase S33 family.</text>
</comment>
<dbReference type="SUPFAM" id="SSF53474">
    <property type="entry name" value="alpha/beta-Hydrolases"/>
    <property type="match status" value="1"/>
</dbReference>
<comment type="caution">
    <text evidence="5">The sequence shown here is derived from an EMBL/GenBank/DDBJ whole genome shotgun (WGS) entry which is preliminary data.</text>
</comment>
<feature type="signal peptide" evidence="3">
    <location>
        <begin position="1"/>
        <end position="20"/>
    </location>
</feature>
<dbReference type="InterPro" id="IPR000073">
    <property type="entry name" value="AB_hydrolase_1"/>
</dbReference>
<evidence type="ECO:0000259" key="4">
    <source>
        <dbReference type="Pfam" id="PF00561"/>
    </source>
</evidence>
<dbReference type="EMBL" id="MBTF01000036">
    <property type="protein sequence ID" value="OOQ57481.1"/>
    <property type="molecule type" value="Genomic_DNA"/>
</dbReference>